<feature type="chain" id="PRO_5014759924" evidence="2">
    <location>
        <begin position="23"/>
        <end position="100"/>
    </location>
</feature>
<proteinExistence type="predicted"/>
<feature type="signal peptide" evidence="2">
    <location>
        <begin position="1"/>
        <end position="22"/>
    </location>
</feature>
<evidence type="ECO:0000256" key="1">
    <source>
        <dbReference type="SAM" id="MobiDB-lite"/>
    </source>
</evidence>
<organism evidence="3">
    <name type="scientific">Anopheles darlingi</name>
    <name type="common">Mosquito</name>
    <dbReference type="NCBI Taxonomy" id="43151"/>
    <lineage>
        <taxon>Eukaryota</taxon>
        <taxon>Metazoa</taxon>
        <taxon>Ecdysozoa</taxon>
        <taxon>Arthropoda</taxon>
        <taxon>Hexapoda</taxon>
        <taxon>Insecta</taxon>
        <taxon>Pterygota</taxon>
        <taxon>Neoptera</taxon>
        <taxon>Endopterygota</taxon>
        <taxon>Diptera</taxon>
        <taxon>Nematocera</taxon>
        <taxon>Culicoidea</taxon>
        <taxon>Culicidae</taxon>
        <taxon>Anophelinae</taxon>
        <taxon>Anopheles</taxon>
    </lineage>
</organism>
<accession>A0A2M4DF63</accession>
<feature type="region of interest" description="Disordered" evidence="1">
    <location>
        <begin position="63"/>
        <end position="100"/>
    </location>
</feature>
<dbReference type="AlphaFoldDB" id="A0A2M4DF63"/>
<sequence>MFFVDFILIFFLLFNYFSISSPIPLLHGTVASCREPLLLLCTHGTEGERWVSPSRSRSHLARARSRANQGSIGVLKPGSPSGGSENRGLDLLETTSYPYC</sequence>
<keyword evidence="2" id="KW-0732">Signal</keyword>
<protein>
    <submittedName>
        <fullName evidence="3">Putative secreted protein</fullName>
    </submittedName>
</protein>
<dbReference type="EMBL" id="GGFL01012039">
    <property type="protein sequence ID" value="MBW76217.1"/>
    <property type="molecule type" value="Transcribed_RNA"/>
</dbReference>
<name>A0A2M4DF63_ANODA</name>
<reference evidence="3" key="1">
    <citation type="submission" date="2018-01" db="EMBL/GenBank/DDBJ databases">
        <title>An insight into the sialome of Amazonian anophelines.</title>
        <authorList>
            <person name="Ribeiro J.M."/>
            <person name="Scarpassa V."/>
            <person name="Calvo E."/>
        </authorList>
    </citation>
    <scope>NUCLEOTIDE SEQUENCE</scope>
</reference>
<evidence type="ECO:0000313" key="3">
    <source>
        <dbReference type="EMBL" id="MBW76217.1"/>
    </source>
</evidence>
<evidence type="ECO:0000256" key="2">
    <source>
        <dbReference type="SAM" id="SignalP"/>
    </source>
</evidence>